<organism evidence="3 4">
    <name type="scientific">Lachnellula hyalina</name>
    <dbReference type="NCBI Taxonomy" id="1316788"/>
    <lineage>
        <taxon>Eukaryota</taxon>
        <taxon>Fungi</taxon>
        <taxon>Dikarya</taxon>
        <taxon>Ascomycota</taxon>
        <taxon>Pezizomycotina</taxon>
        <taxon>Leotiomycetes</taxon>
        <taxon>Helotiales</taxon>
        <taxon>Lachnaceae</taxon>
        <taxon>Lachnellula</taxon>
    </lineage>
</organism>
<keyword evidence="4" id="KW-1185">Reference proteome</keyword>
<dbReference type="PROSITE" id="PS50097">
    <property type="entry name" value="BTB"/>
    <property type="match status" value="1"/>
</dbReference>
<accession>A0A8H8R9J1</accession>
<dbReference type="AlphaFoldDB" id="A0A8H8R9J1"/>
<proteinExistence type="predicted"/>
<name>A0A8H8R9J1_9HELO</name>
<dbReference type="Proteomes" id="UP000431533">
    <property type="component" value="Unassembled WGS sequence"/>
</dbReference>
<dbReference type="InterPro" id="IPR011333">
    <property type="entry name" value="SKP1/BTB/POZ_sf"/>
</dbReference>
<dbReference type="Pfam" id="PF00651">
    <property type="entry name" value="BTB"/>
    <property type="match status" value="1"/>
</dbReference>
<feature type="domain" description="BTB" evidence="2">
    <location>
        <begin position="48"/>
        <end position="115"/>
    </location>
</feature>
<evidence type="ECO:0000256" key="1">
    <source>
        <dbReference type="SAM" id="MobiDB-lite"/>
    </source>
</evidence>
<evidence type="ECO:0000313" key="3">
    <source>
        <dbReference type="EMBL" id="TVY30468.1"/>
    </source>
</evidence>
<gene>
    <name evidence="3" type="ORF">LHYA1_G000493</name>
</gene>
<reference evidence="3 4" key="1">
    <citation type="submission" date="2018-05" db="EMBL/GenBank/DDBJ databases">
        <title>Genome sequencing and assembly of the regulated plant pathogen Lachnellula willkommii and related sister species for the development of diagnostic species identification markers.</title>
        <authorList>
            <person name="Giroux E."/>
            <person name="Bilodeau G."/>
        </authorList>
    </citation>
    <scope>NUCLEOTIDE SEQUENCE [LARGE SCALE GENOMIC DNA]</scope>
    <source>
        <strain evidence="3 4">CBS 185.66</strain>
    </source>
</reference>
<sequence>MPDAVNHTVSAASDEPNAKRQKMEAKKFLKDLPADEFICVMNECLEGSRVIISVDGVEHSLPKKIVCSTSSFFDRAFNGNFKEGNEQKMELKDVKKKPFYLAVQWMFTGQIVLPTACDGSAEIITELIGFLELADRLDIMGPFDSIIGTMRSKMHSNRNALLPQHIRDVAKLPRNHPARALIAIACVGPYASAVKNPDTFGFKAELEEVEGFASDLFKAFGSTLRLFKSYTSVTIVDPLTSVTVEIDSDHF</sequence>
<dbReference type="GeneID" id="41980691"/>
<protein>
    <recommendedName>
        <fullName evidence="2">BTB domain-containing protein</fullName>
    </recommendedName>
</protein>
<dbReference type="EMBL" id="QGMH01000007">
    <property type="protein sequence ID" value="TVY30468.1"/>
    <property type="molecule type" value="Genomic_DNA"/>
</dbReference>
<dbReference type="Gene3D" id="3.30.710.10">
    <property type="entry name" value="Potassium Channel Kv1.1, Chain A"/>
    <property type="match status" value="1"/>
</dbReference>
<feature type="region of interest" description="Disordered" evidence="1">
    <location>
        <begin position="1"/>
        <end position="20"/>
    </location>
</feature>
<dbReference type="OrthoDB" id="194443at2759"/>
<comment type="caution">
    <text evidence="3">The sequence shown here is derived from an EMBL/GenBank/DDBJ whole genome shotgun (WGS) entry which is preliminary data.</text>
</comment>
<evidence type="ECO:0000313" key="4">
    <source>
        <dbReference type="Proteomes" id="UP000431533"/>
    </source>
</evidence>
<dbReference type="RefSeq" id="XP_031009254.1">
    <property type="nucleotide sequence ID" value="XM_031145485.1"/>
</dbReference>
<dbReference type="SUPFAM" id="SSF54695">
    <property type="entry name" value="POZ domain"/>
    <property type="match status" value="1"/>
</dbReference>
<evidence type="ECO:0000259" key="2">
    <source>
        <dbReference type="PROSITE" id="PS50097"/>
    </source>
</evidence>
<dbReference type="InterPro" id="IPR000210">
    <property type="entry name" value="BTB/POZ_dom"/>
</dbReference>